<proteinExistence type="predicted"/>
<gene>
    <name evidence="1" type="ORF">Q5H94_11750</name>
</gene>
<comment type="caution">
    <text evidence="1">The sequence shown here is derived from an EMBL/GenBank/DDBJ whole genome shotgun (WGS) entry which is preliminary data.</text>
</comment>
<dbReference type="RefSeq" id="WP_304561457.1">
    <property type="nucleotide sequence ID" value="NZ_JAUQSZ010000007.1"/>
</dbReference>
<accession>A0ABT8ZZI9</accession>
<dbReference type="EMBL" id="JAUQSZ010000007">
    <property type="protein sequence ID" value="MDO7843000.1"/>
    <property type="molecule type" value="Genomic_DNA"/>
</dbReference>
<dbReference type="Proteomes" id="UP001176468">
    <property type="component" value="Unassembled WGS sequence"/>
</dbReference>
<sequence length="152" mass="16728">MIFVSFLAAQTLVAPPGPPMPPRADTALFEQDRLRYADDLRRACLSEKGIEIAIAAWTELRRDGPLRVNAQQANEQELGAAAYSATIDPDRIEHSLEVKRRLNDAFLAASDASSVSVLRKLSPADRRIFARRLTILQSSTRPQQCATAGAVR</sequence>
<protein>
    <submittedName>
        <fullName evidence="1">Uncharacterized protein</fullName>
    </submittedName>
</protein>
<keyword evidence="2" id="KW-1185">Reference proteome</keyword>
<organism evidence="1 2">
    <name type="scientific">Sphingomonas immobilis</name>
    <dbReference type="NCBI Taxonomy" id="3063997"/>
    <lineage>
        <taxon>Bacteria</taxon>
        <taxon>Pseudomonadati</taxon>
        <taxon>Pseudomonadota</taxon>
        <taxon>Alphaproteobacteria</taxon>
        <taxon>Sphingomonadales</taxon>
        <taxon>Sphingomonadaceae</taxon>
        <taxon>Sphingomonas</taxon>
    </lineage>
</organism>
<name>A0ABT8ZZI9_9SPHN</name>
<reference evidence="1" key="1">
    <citation type="submission" date="2023-07" db="EMBL/GenBank/DDBJ databases">
        <authorList>
            <person name="Kim M.K."/>
        </authorList>
    </citation>
    <scope>NUCLEOTIDE SEQUENCE</scope>
    <source>
        <strain evidence="1">CA1-15</strain>
    </source>
</reference>
<evidence type="ECO:0000313" key="2">
    <source>
        <dbReference type="Proteomes" id="UP001176468"/>
    </source>
</evidence>
<evidence type="ECO:0000313" key="1">
    <source>
        <dbReference type="EMBL" id="MDO7843000.1"/>
    </source>
</evidence>